<dbReference type="AlphaFoldDB" id="A0A6M5YS46"/>
<feature type="chain" id="PRO_5026884644" description="Carboxypeptidase regulatory-like domain-containing protein" evidence="2">
    <location>
        <begin position="21"/>
        <end position="135"/>
    </location>
</feature>
<protein>
    <recommendedName>
        <fullName evidence="5">Carboxypeptidase regulatory-like domain-containing protein</fullName>
    </recommendedName>
</protein>
<organism evidence="3 4">
    <name type="scientific">Frigoriglobus tundricola</name>
    <dbReference type="NCBI Taxonomy" id="2774151"/>
    <lineage>
        <taxon>Bacteria</taxon>
        <taxon>Pseudomonadati</taxon>
        <taxon>Planctomycetota</taxon>
        <taxon>Planctomycetia</taxon>
        <taxon>Gemmatales</taxon>
        <taxon>Gemmataceae</taxon>
        <taxon>Frigoriglobus</taxon>
    </lineage>
</organism>
<evidence type="ECO:0008006" key="5">
    <source>
        <dbReference type="Google" id="ProtNLM"/>
    </source>
</evidence>
<dbReference type="PROSITE" id="PS51257">
    <property type="entry name" value="PROKAR_LIPOPROTEIN"/>
    <property type="match status" value="1"/>
</dbReference>
<feature type="signal peptide" evidence="2">
    <location>
        <begin position="1"/>
        <end position="20"/>
    </location>
</feature>
<evidence type="ECO:0000256" key="1">
    <source>
        <dbReference type="SAM" id="MobiDB-lite"/>
    </source>
</evidence>
<keyword evidence="4" id="KW-1185">Reference proteome</keyword>
<dbReference type="RefSeq" id="WP_171471882.1">
    <property type="nucleotide sequence ID" value="NZ_CP053452.2"/>
</dbReference>
<proteinExistence type="predicted"/>
<feature type="region of interest" description="Disordered" evidence="1">
    <location>
        <begin position="78"/>
        <end position="122"/>
    </location>
</feature>
<sequence>MKPLSRVLAFGILTACLASGCSKGGVNKLTVPGTVTYKGERLRSGILRVVGSNGSFATAPIRADGTFTLTDVMPGEVQVGITEEPRSSSASDGKGGKGGPAPKAVALPAQYQNPEKSGLKYTINEDTRSLDIELK</sequence>
<accession>A0A6M5YS46</accession>
<feature type="compositionally biased region" description="Low complexity" evidence="1">
    <location>
        <begin position="100"/>
        <end position="109"/>
    </location>
</feature>
<gene>
    <name evidence="3" type="ORF">FTUN_3817</name>
</gene>
<evidence type="ECO:0000313" key="3">
    <source>
        <dbReference type="EMBL" id="QJW96260.1"/>
    </source>
</evidence>
<evidence type="ECO:0000313" key="4">
    <source>
        <dbReference type="Proteomes" id="UP000503447"/>
    </source>
</evidence>
<name>A0A6M5YS46_9BACT</name>
<dbReference type="EMBL" id="CP053452">
    <property type="protein sequence ID" value="QJW96260.1"/>
    <property type="molecule type" value="Genomic_DNA"/>
</dbReference>
<dbReference type="KEGG" id="ftj:FTUN_3817"/>
<reference evidence="4" key="1">
    <citation type="submission" date="2020-05" db="EMBL/GenBank/DDBJ databases">
        <title>Frigoriglobus tundricola gen. nov., sp. nov., a psychrotolerant cellulolytic planctomycete of the family Gemmataceae with two divergent copies of 16S rRNA gene.</title>
        <authorList>
            <person name="Kulichevskaya I.S."/>
            <person name="Ivanova A.A."/>
            <person name="Naumoff D.G."/>
            <person name="Beletsky A.V."/>
            <person name="Rijpstra W.I.C."/>
            <person name="Sinninghe Damste J.S."/>
            <person name="Mardanov A.V."/>
            <person name="Ravin N.V."/>
            <person name="Dedysh S.N."/>
        </authorList>
    </citation>
    <scope>NUCLEOTIDE SEQUENCE [LARGE SCALE GENOMIC DNA]</scope>
    <source>
        <strain evidence="4">PL17</strain>
    </source>
</reference>
<keyword evidence="2" id="KW-0732">Signal</keyword>
<evidence type="ECO:0000256" key="2">
    <source>
        <dbReference type="SAM" id="SignalP"/>
    </source>
</evidence>
<dbReference type="Proteomes" id="UP000503447">
    <property type="component" value="Chromosome"/>
</dbReference>